<feature type="region of interest" description="Disordered" evidence="1">
    <location>
        <begin position="83"/>
        <end position="206"/>
    </location>
</feature>
<feature type="region of interest" description="Disordered" evidence="1">
    <location>
        <begin position="342"/>
        <end position="383"/>
    </location>
</feature>
<feature type="region of interest" description="Disordered" evidence="1">
    <location>
        <begin position="261"/>
        <end position="291"/>
    </location>
</feature>
<feature type="compositionally biased region" description="Basic and acidic residues" evidence="1">
    <location>
        <begin position="342"/>
        <end position="355"/>
    </location>
</feature>
<organism evidence="2 3">
    <name type="scientific">Gonapodya prolifera (strain JEL478)</name>
    <name type="common">Monoblepharis prolifera</name>
    <dbReference type="NCBI Taxonomy" id="1344416"/>
    <lineage>
        <taxon>Eukaryota</taxon>
        <taxon>Fungi</taxon>
        <taxon>Fungi incertae sedis</taxon>
        <taxon>Chytridiomycota</taxon>
        <taxon>Chytridiomycota incertae sedis</taxon>
        <taxon>Monoblepharidomycetes</taxon>
        <taxon>Monoblepharidales</taxon>
        <taxon>Gonapodyaceae</taxon>
        <taxon>Gonapodya</taxon>
    </lineage>
</organism>
<evidence type="ECO:0000256" key="1">
    <source>
        <dbReference type="SAM" id="MobiDB-lite"/>
    </source>
</evidence>
<dbReference type="Proteomes" id="UP000070544">
    <property type="component" value="Unassembled WGS sequence"/>
</dbReference>
<evidence type="ECO:0000313" key="3">
    <source>
        <dbReference type="Proteomes" id="UP000070544"/>
    </source>
</evidence>
<feature type="compositionally biased region" description="Basic and acidic residues" evidence="1">
    <location>
        <begin position="175"/>
        <end position="197"/>
    </location>
</feature>
<feature type="region of interest" description="Disordered" evidence="1">
    <location>
        <begin position="219"/>
        <end position="242"/>
    </location>
</feature>
<evidence type="ECO:0000313" key="2">
    <source>
        <dbReference type="EMBL" id="KXS22246.1"/>
    </source>
</evidence>
<accession>A0A139AZT0</accession>
<feature type="compositionally biased region" description="Polar residues" evidence="1">
    <location>
        <begin position="145"/>
        <end position="156"/>
    </location>
</feature>
<keyword evidence="3" id="KW-1185">Reference proteome</keyword>
<proteinExistence type="predicted"/>
<gene>
    <name evidence="2" type="ORF">M427DRAFT_26857</name>
</gene>
<dbReference type="EMBL" id="KQ965731">
    <property type="protein sequence ID" value="KXS22246.1"/>
    <property type="molecule type" value="Genomic_DNA"/>
</dbReference>
<feature type="compositionally biased region" description="Acidic residues" evidence="1">
    <location>
        <begin position="102"/>
        <end position="117"/>
    </location>
</feature>
<feature type="compositionally biased region" description="Polar residues" evidence="1">
    <location>
        <begin position="228"/>
        <end position="241"/>
    </location>
</feature>
<protein>
    <submittedName>
        <fullName evidence="2">Uncharacterized protein</fullName>
    </submittedName>
</protein>
<reference evidence="2 3" key="1">
    <citation type="journal article" date="2015" name="Genome Biol. Evol.">
        <title>Phylogenomic analyses indicate that early fungi evolved digesting cell walls of algal ancestors of land plants.</title>
        <authorList>
            <person name="Chang Y."/>
            <person name="Wang S."/>
            <person name="Sekimoto S."/>
            <person name="Aerts A.L."/>
            <person name="Choi C."/>
            <person name="Clum A."/>
            <person name="LaButti K.M."/>
            <person name="Lindquist E.A."/>
            <person name="Yee Ngan C."/>
            <person name="Ohm R.A."/>
            <person name="Salamov A.A."/>
            <person name="Grigoriev I.V."/>
            <person name="Spatafora J.W."/>
            <person name="Berbee M.L."/>
        </authorList>
    </citation>
    <scope>NUCLEOTIDE SEQUENCE [LARGE SCALE GENOMIC DNA]</scope>
    <source>
        <strain evidence="2 3">JEL478</strain>
    </source>
</reference>
<feature type="compositionally biased region" description="Low complexity" evidence="1">
    <location>
        <begin position="261"/>
        <end position="289"/>
    </location>
</feature>
<name>A0A139AZT0_GONPJ</name>
<dbReference type="AlphaFoldDB" id="A0A139AZT0"/>
<feature type="compositionally biased region" description="Polar residues" evidence="1">
    <location>
        <begin position="365"/>
        <end position="383"/>
    </location>
</feature>
<sequence length="440" mass="47525">MPPAPRWTFPIPHSLYHSRSAQITRLRCKKTLRHFVLRGIGLDFPTPAHHDQYSPSSAAHTACHIASARLDELGCIAFRAGARETGSEEQGEDAAAGRDWEAEAEAEDDCGREDEAGEGAGVCGREEGGVGGGNRTNPGHERHSPVSQRTMQTSVRTGPVPSARLSGMLRGRTWRGGERESEREKSGGRGDRTRASADADASAPRDVSRLARALFSSLSRFPPSPLSTLHSPRSTLHSPQMSRLLRISRVTSLAIQSTRSRAASSLASSPPSSSASSPSSSSASLPQQPHRAIRLSQSSLIKPPTTPSSLLNSVMASRALAHCFYSAIDDVTEYSTDIALDQESRSHGRSDKLDNTLEDPDSTKGHSATQRNGRSASQRTPLTRATSYFPRLPFVSTRFPFPPPPPSLPSSLAHQPTQPALYPILTRNPSFWLVTHLPDS</sequence>